<dbReference type="Pfam" id="PF08238">
    <property type="entry name" value="Sel1"/>
    <property type="match status" value="9"/>
</dbReference>
<dbReference type="InterPro" id="IPR052945">
    <property type="entry name" value="Mitotic_Regulator"/>
</dbReference>
<dbReference type="InterPro" id="IPR001309">
    <property type="entry name" value="Pept_C14_p20"/>
</dbReference>
<feature type="repeat" description="TPR" evidence="1">
    <location>
        <begin position="386"/>
        <end position="419"/>
    </location>
</feature>
<gene>
    <name evidence="3" type="ORF">GCM10007874_22660</name>
</gene>
<reference evidence="4" key="1">
    <citation type="journal article" date="2019" name="Int. J. Syst. Evol. Microbiol.">
        <title>The Global Catalogue of Microorganisms (GCM) 10K type strain sequencing project: providing services to taxonomists for standard genome sequencing and annotation.</title>
        <authorList>
            <consortium name="The Broad Institute Genomics Platform"/>
            <consortium name="The Broad Institute Genome Sequencing Center for Infectious Disease"/>
            <person name="Wu L."/>
            <person name="Ma J."/>
        </authorList>
    </citation>
    <scope>NUCLEOTIDE SEQUENCE [LARGE SCALE GENOMIC DNA]</scope>
    <source>
        <strain evidence="4">NBRC 101365</strain>
    </source>
</reference>
<dbReference type="InterPro" id="IPR011990">
    <property type="entry name" value="TPR-like_helical_dom_sf"/>
</dbReference>
<dbReference type="Gene3D" id="3.40.50.1460">
    <property type="match status" value="1"/>
</dbReference>
<dbReference type="InterPro" id="IPR011600">
    <property type="entry name" value="Pept_C14_caspase"/>
</dbReference>
<dbReference type="Gene3D" id="1.25.40.10">
    <property type="entry name" value="Tetratricopeptide repeat domain"/>
    <property type="match status" value="2"/>
</dbReference>
<dbReference type="SUPFAM" id="SSF81901">
    <property type="entry name" value="HCP-like"/>
    <property type="match status" value="2"/>
</dbReference>
<proteinExistence type="predicted"/>
<dbReference type="InterPro" id="IPR019734">
    <property type="entry name" value="TPR_rpt"/>
</dbReference>
<dbReference type="Pfam" id="PF00656">
    <property type="entry name" value="Peptidase_C14"/>
    <property type="match status" value="1"/>
</dbReference>
<evidence type="ECO:0000313" key="3">
    <source>
        <dbReference type="EMBL" id="GLS19249.1"/>
    </source>
</evidence>
<accession>A0ABQ6CHJ8</accession>
<dbReference type="PANTHER" id="PTHR43628">
    <property type="entry name" value="ACTIVATOR OF C KINASE PROTEIN 1-RELATED"/>
    <property type="match status" value="1"/>
</dbReference>
<dbReference type="SUPFAM" id="SSF52129">
    <property type="entry name" value="Caspase-like"/>
    <property type="match status" value="1"/>
</dbReference>
<feature type="domain" description="Caspase family p20" evidence="2">
    <location>
        <begin position="3"/>
        <end position="138"/>
    </location>
</feature>
<dbReference type="InterPro" id="IPR006597">
    <property type="entry name" value="Sel1-like"/>
</dbReference>
<dbReference type="EMBL" id="BSPC01000021">
    <property type="protein sequence ID" value="GLS19249.1"/>
    <property type="molecule type" value="Genomic_DNA"/>
</dbReference>
<evidence type="ECO:0000259" key="2">
    <source>
        <dbReference type="PROSITE" id="PS50208"/>
    </source>
</evidence>
<dbReference type="Proteomes" id="UP001156882">
    <property type="component" value="Unassembled WGS sequence"/>
</dbReference>
<organism evidence="3 4">
    <name type="scientific">Labrys miyagiensis</name>
    <dbReference type="NCBI Taxonomy" id="346912"/>
    <lineage>
        <taxon>Bacteria</taxon>
        <taxon>Pseudomonadati</taxon>
        <taxon>Pseudomonadota</taxon>
        <taxon>Alphaproteobacteria</taxon>
        <taxon>Hyphomicrobiales</taxon>
        <taxon>Xanthobacteraceae</taxon>
        <taxon>Labrys</taxon>
    </lineage>
</organism>
<dbReference type="PANTHER" id="PTHR43628:SF1">
    <property type="entry name" value="CHITIN SYNTHASE REGULATORY FACTOR 2-RELATED"/>
    <property type="match status" value="1"/>
</dbReference>
<sequence>MPGNRVALVIGIDHYARGSGPIFAPDLNNPVKDAQAMRDTLGKLGFAVVYGEDLGKDDFETALDRFEDRAKDADIAIVYFSGHGSTFEGLPYLVPADATFEELRQTERKLIRVEDVLERLREAKGVRIALFDACRDDEAEQALKQRMAGTKAVAQTRGLARVQAPPDGLIVMYAAQFLQTADDGTAGGDHSPFAAALLDKLPTPGENITAMLEDVARSVIDLTGGKQKPELVVDLFDKFQLVESTEPAPPPVAATDARIAEAALVWPSLASSNDAALLRAFKLHYAGTVFEEMASARLAELASNDVKEPAASQSSGETPGIQIALVPGVPGVVVTRVSTPLNACDSLAGALLDPDHVGPGIDKDKLVPANAIPACQEAAKNSPSTRRFLFQLGRAYNASKDYSTAISWYRKAADLGSTAAMGNIGFLYDYGDGVTQNSQEAAIWFRKAADLGNPVSIDNLGVLYEKGRGVEQDFQQAMTWYRRAADLQYPFAIYHVGSLYENGQGVATDYKQAMSWFMKAAALNDVAAMVEIGYLYEDGRGVPVNYQEAMTWYGKAANLGNAEAMSNLGSLYEKGRGVSRDYNQAMSWYRKAADLGNVSAMAEIGYFYDAGLAVGQDYQEALSWYRKAADLGNGYAMVKVGFFYDTGLAVGQDYTEAMSWYRKASDLGVPEAINNIGVLYEDGHGVQMDYLQAVTWFRRASDLGYSAAADNLRAICSSRKGLKGC</sequence>
<dbReference type="InterPro" id="IPR029030">
    <property type="entry name" value="Caspase-like_dom_sf"/>
</dbReference>
<keyword evidence="4" id="KW-1185">Reference proteome</keyword>
<evidence type="ECO:0000313" key="4">
    <source>
        <dbReference type="Proteomes" id="UP001156882"/>
    </source>
</evidence>
<dbReference type="SMART" id="SM00671">
    <property type="entry name" value="SEL1"/>
    <property type="match status" value="9"/>
</dbReference>
<protein>
    <recommendedName>
        <fullName evidence="2">Caspase family p20 domain-containing protein</fullName>
    </recommendedName>
</protein>
<name>A0ABQ6CHJ8_9HYPH</name>
<comment type="caution">
    <text evidence="3">The sequence shown here is derived from an EMBL/GenBank/DDBJ whole genome shotgun (WGS) entry which is preliminary data.</text>
</comment>
<evidence type="ECO:0000256" key="1">
    <source>
        <dbReference type="PROSITE-ProRule" id="PRU00339"/>
    </source>
</evidence>
<keyword evidence="1" id="KW-0802">TPR repeat</keyword>
<dbReference type="PROSITE" id="PS50005">
    <property type="entry name" value="TPR"/>
    <property type="match status" value="1"/>
</dbReference>
<dbReference type="PROSITE" id="PS50208">
    <property type="entry name" value="CASPASE_P20"/>
    <property type="match status" value="1"/>
</dbReference>